<dbReference type="PANTHER" id="PTHR48475">
    <property type="entry name" value="RIBONUCLEASE H"/>
    <property type="match status" value="1"/>
</dbReference>
<gene>
    <name evidence="1" type="ORF">SHERM_12556</name>
</gene>
<dbReference type="EMBL" id="CACSLK010008833">
    <property type="protein sequence ID" value="CAA0811498.1"/>
    <property type="molecule type" value="Genomic_DNA"/>
</dbReference>
<dbReference type="GO" id="GO:0003676">
    <property type="term" value="F:nucleic acid binding"/>
    <property type="evidence" value="ECO:0007669"/>
    <property type="project" value="InterPro"/>
</dbReference>
<dbReference type="InterPro" id="IPR036397">
    <property type="entry name" value="RNaseH_sf"/>
</dbReference>
<dbReference type="OrthoDB" id="1739513at2759"/>
<sequence length="198" mass="22771">DHPKRTKNKTGKSFRGVGGRVNIRALAYRTTPRSTTGETPFSLVYGMEALLQVELELQSQRSSTYNQEQNEELMLTALDTIKELREQASTRVEAYKQRMRAAHDMKVKIRRFQVGDLVWKRVDVLKHVGKMPGLSLSTRGDCEESLHHQPSDWRSASSQERMTNIFQSFVLKLCLISRTPSFRKVSIFSQPYSTIHLI</sequence>
<dbReference type="Gene3D" id="3.30.420.10">
    <property type="entry name" value="Ribonuclease H-like superfamily/Ribonuclease H"/>
    <property type="match status" value="1"/>
</dbReference>
<dbReference type="PANTHER" id="PTHR48475:SF1">
    <property type="entry name" value="RNASE H TYPE-1 DOMAIN-CONTAINING PROTEIN"/>
    <property type="match status" value="1"/>
</dbReference>
<feature type="non-terminal residue" evidence="1">
    <location>
        <position position="1"/>
    </location>
</feature>
<accession>A0A9N7MQN3</accession>
<proteinExistence type="predicted"/>
<evidence type="ECO:0000313" key="1">
    <source>
        <dbReference type="EMBL" id="CAA0811498.1"/>
    </source>
</evidence>
<keyword evidence="2" id="KW-1185">Reference proteome</keyword>
<name>A0A9N7MQN3_STRHE</name>
<dbReference type="AlphaFoldDB" id="A0A9N7MQN3"/>
<feature type="non-terminal residue" evidence="1">
    <location>
        <position position="198"/>
    </location>
</feature>
<reference evidence="1" key="1">
    <citation type="submission" date="2019-12" db="EMBL/GenBank/DDBJ databases">
        <authorList>
            <person name="Scholes J."/>
        </authorList>
    </citation>
    <scope>NUCLEOTIDE SEQUENCE</scope>
</reference>
<organism evidence="1 2">
    <name type="scientific">Striga hermonthica</name>
    <name type="common">Purple witchweed</name>
    <name type="synonym">Buchnera hermonthica</name>
    <dbReference type="NCBI Taxonomy" id="68872"/>
    <lineage>
        <taxon>Eukaryota</taxon>
        <taxon>Viridiplantae</taxon>
        <taxon>Streptophyta</taxon>
        <taxon>Embryophyta</taxon>
        <taxon>Tracheophyta</taxon>
        <taxon>Spermatophyta</taxon>
        <taxon>Magnoliopsida</taxon>
        <taxon>eudicotyledons</taxon>
        <taxon>Gunneridae</taxon>
        <taxon>Pentapetalae</taxon>
        <taxon>asterids</taxon>
        <taxon>lamiids</taxon>
        <taxon>Lamiales</taxon>
        <taxon>Orobanchaceae</taxon>
        <taxon>Buchnereae</taxon>
        <taxon>Striga</taxon>
    </lineage>
</organism>
<dbReference type="Proteomes" id="UP001153555">
    <property type="component" value="Unassembled WGS sequence"/>
</dbReference>
<protein>
    <submittedName>
        <fullName evidence="1">Uncharacterized protein</fullName>
    </submittedName>
</protein>
<evidence type="ECO:0000313" key="2">
    <source>
        <dbReference type="Proteomes" id="UP001153555"/>
    </source>
</evidence>
<comment type="caution">
    <text evidence="1">The sequence shown here is derived from an EMBL/GenBank/DDBJ whole genome shotgun (WGS) entry which is preliminary data.</text>
</comment>